<protein>
    <submittedName>
        <fullName evidence="4">Putative dehydrogenase</fullName>
    </submittedName>
</protein>
<reference evidence="4 5" key="1">
    <citation type="submission" date="2020-08" db="EMBL/GenBank/DDBJ databases">
        <title>Genomic Encyclopedia of Type Strains, Phase IV (KMG-IV): sequencing the most valuable type-strain genomes for metagenomic binning, comparative biology and taxonomic classification.</title>
        <authorList>
            <person name="Goeker M."/>
        </authorList>
    </citation>
    <scope>NUCLEOTIDE SEQUENCE [LARGE SCALE GENOMIC DNA]</scope>
    <source>
        <strain evidence="4 5">DSM 103725</strain>
    </source>
</reference>
<dbReference type="PANTHER" id="PTHR43818">
    <property type="entry name" value="BCDNA.GH03377"/>
    <property type="match status" value="1"/>
</dbReference>
<dbReference type="PANTHER" id="PTHR43818:SF11">
    <property type="entry name" value="BCDNA.GH03377"/>
    <property type="match status" value="1"/>
</dbReference>
<dbReference type="GO" id="GO:0000166">
    <property type="term" value="F:nucleotide binding"/>
    <property type="evidence" value="ECO:0007669"/>
    <property type="project" value="InterPro"/>
</dbReference>
<keyword evidence="1" id="KW-0560">Oxidoreductase</keyword>
<evidence type="ECO:0000259" key="3">
    <source>
        <dbReference type="Pfam" id="PF22725"/>
    </source>
</evidence>
<dbReference type="InterPro" id="IPR000683">
    <property type="entry name" value="Gfo/Idh/MocA-like_OxRdtase_N"/>
</dbReference>
<feature type="domain" description="Gfo/Idh/MocA-like oxidoreductase N-terminal" evidence="2">
    <location>
        <begin position="54"/>
        <end position="179"/>
    </location>
</feature>
<dbReference type="InterPro" id="IPR055170">
    <property type="entry name" value="GFO_IDH_MocA-like_dom"/>
</dbReference>
<evidence type="ECO:0000313" key="4">
    <source>
        <dbReference type="EMBL" id="MBB6431338.1"/>
    </source>
</evidence>
<dbReference type="InterPro" id="IPR036291">
    <property type="entry name" value="NAD(P)-bd_dom_sf"/>
</dbReference>
<dbReference type="SUPFAM" id="SSF51735">
    <property type="entry name" value="NAD(P)-binding Rossmann-fold domains"/>
    <property type="match status" value="1"/>
</dbReference>
<dbReference type="Proteomes" id="UP000541810">
    <property type="component" value="Unassembled WGS sequence"/>
</dbReference>
<evidence type="ECO:0000313" key="5">
    <source>
        <dbReference type="Proteomes" id="UP000541810"/>
    </source>
</evidence>
<name>A0A7X0H8Z7_9BACT</name>
<sequence>MTDTSPNNTTTNTEQVGISRRSFLRTGSAAGAGLVLGAPAVLSAAATNAPSDELRVGFIGCGKQQEVLFNSMKNIPGIHYAAVCDIMKDRVGRAFGQIRSGFDYSPKRYLDAEDMLAKEKDLDAVFVATPDFWHAPHTVMCLEAGINVYCEKMMSNTIDGARSMVRAAEASGKLCQIGHQRRSNPRYRYTLDQLIHGQQICGPIVNINGQWNRGVGASQDIKVKESTLPDLATLNKYGFKDNHQYLNWRWYRDLSGGPISDLGAHQIDIFNWFLGKSPKSVMASGGSNFFKHREHFDNVMCVFEYDTPTGGARAFYQVLTTTSAGGGYYESFMGTEATVQISERNVFTKIYRESDAPSWDPLVAKGFLKRSTAAAAAPSSDGGAVASYASAAPEAYELPGDLNKPPHQPHIENFFNAVRGKEKLTCDARHAFESEAPIYWVNPAADNHETIQLTEEHLSV</sequence>
<proteinExistence type="predicted"/>
<dbReference type="SUPFAM" id="SSF55347">
    <property type="entry name" value="Glyceraldehyde-3-phosphate dehydrogenase-like, C-terminal domain"/>
    <property type="match status" value="1"/>
</dbReference>
<comment type="caution">
    <text evidence="4">The sequence shown here is derived from an EMBL/GenBank/DDBJ whole genome shotgun (WGS) entry which is preliminary data.</text>
</comment>
<gene>
    <name evidence="4" type="ORF">HNQ40_003144</name>
</gene>
<feature type="domain" description="GFO/IDH/MocA-like oxidoreductase" evidence="3">
    <location>
        <begin position="244"/>
        <end position="338"/>
    </location>
</feature>
<dbReference type="InterPro" id="IPR006311">
    <property type="entry name" value="TAT_signal"/>
</dbReference>
<keyword evidence="5" id="KW-1185">Reference proteome</keyword>
<evidence type="ECO:0000256" key="1">
    <source>
        <dbReference type="ARBA" id="ARBA00023002"/>
    </source>
</evidence>
<dbReference type="PROSITE" id="PS51318">
    <property type="entry name" value="TAT"/>
    <property type="match status" value="1"/>
</dbReference>
<dbReference type="Gene3D" id="3.40.50.720">
    <property type="entry name" value="NAD(P)-binding Rossmann-like Domain"/>
    <property type="match status" value="1"/>
</dbReference>
<accession>A0A7X0H8Z7</accession>
<organism evidence="4 5">
    <name type="scientific">Algisphaera agarilytica</name>
    <dbReference type="NCBI Taxonomy" id="1385975"/>
    <lineage>
        <taxon>Bacteria</taxon>
        <taxon>Pseudomonadati</taxon>
        <taxon>Planctomycetota</taxon>
        <taxon>Phycisphaerae</taxon>
        <taxon>Phycisphaerales</taxon>
        <taxon>Phycisphaeraceae</taxon>
        <taxon>Algisphaera</taxon>
    </lineage>
</organism>
<dbReference type="GO" id="GO:0016491">
    <property type="term" value="F:oxidoreductase activity"/>
    <property type="evidence" value="ECO:0007669"/>
    <property type="project" value="UniProtKB-KW"/>
</dbReference>
<dbReference type="Pfam" id="PF01408">
    <property type="entry name" value="GFO_IDH_MocA"/>
    <property type="match status" value="1"/>
</dbReference>
<dbReference type="InterPro" id="IPR050463">
    <property type="entry name" value="Gfo/Idh/MocA_oxidrdct_glycsds"/>
</dbReference>
<dbReference type="EMBL" id="JACHGY010000001">
    <property type="protein sequence ID" value="MBB6431338.1"/>
    <property type="molecule type" value="Genomic_DNA"/>
</dbReference>
<dbReference type="RefSeq" id="WP_221435579.1">
    <property type="nucleotide sequence ID" value="NZ_JACHGY010000001.1"/>
</dbReference>
<dbReference type="Pfam" id="PF22725">
    <property type="entry name" value="GFO_IDH_MocA_C3"/>
    <property type="match status" value="1"/>
</dbReference>
<dbReference type="AlphaFoldDB" id="A0A7X0H8Z7"/>
<dbReference type="Gene3D" id="3.30.360.10">
    <property type="entry name" value="Dihydrodipicolinate Reductase, domain 2"/>
    <property type="match status" value="1"/>
</dbReference>
<evidence type="ECO:0000259" key="2">
    <source>
        <dbReference type="Pfam" id="PF01408"/>
    </source>
</evidence>